<dbReference type="AlphaFoldDB" id="M2RGW1"/>
<dbReference type="Proteomes" id="UP000016934">
    <property type="component" value="Unassembled WGS sequence"/>
</dbReference>
<dbReference type="eggNOG" id="ENOG502SK62">
    <property type="taxonomic scope" value="Eukaryota"/>
</dbReference>
<dbReference type="OMA" id="CIFHHAS"/>
<keyword evidence="1" id="KW-0472">Membrane</keyword>
<feature type="transmembrane region" description="Helical" evidence="1">
    <location>
        <begin position="273"/>
        <end position="292"/>
    </location>
</feature>
<evidence type="ECO:0000313" key="2">
    <source>
        <dbReference type="EMBL" id="EMD65974.1"/>
    </source>
</evidence>
<dbReference type="GeneID" id="19132694"/>
<evidence type="ECO:0000256" key="1">
    <source>
        <dbReference type="SAM" id="Phobius"/>
    </source>
</evidence>
<sequence length="299" mass="34221">MPLDDLLKNQISEPTRKEITHKLLENSSSTINLQYDGLDWKPYFSYYTEECSLAIGSDQHLLAATHQNIIAITKEIESTKTKNEIRVILPPEFDKDLTPDEARQKMERAIRLAARLLLIIDIGPLPANAYSGRSPLLWNQRSLKDCMQQFFAPPPQKYSRELKLQPLFTGRNLVRMAGIEIAWTDNLTDHLLLIDGDQRVCIFHHASFLNQLLPDGLAQETIGNLALLFPQSDPKTRRSVSGDVQLDLQLAFDESRPATILQWWHDRRDGVQWYIFWVAIVVLMLTIFFGLVQSIEGAI</sequence>
<gene>
    <name evidence="2" type="ORF">COCSADRAFT_170402</name>
</gene>
<reference evidence="2 3" key="1">
    <citation type="journal article" date="2012" name="PLoS Pathog.">
        <title>Diverse lifestyles and strategies of plant pathogenesis encoded in the genomes of eighteen Dothideomycetes fungi.</title>
        <authorList>
            <person name="Ohm R.A."/>
            <person name="Feau N."/>
            <person name="Henrissat B."/>
            <person name="Schoch C.L."/>
            <person name="Horwitz B.A."/>
            <person name="Barry K.W."/>
            <person name="Condon B.J."/>
            <person name="Copeland A.C."/>
            <person name="Dhillon B."/>
            <person name="Glaser F."/>
            <person name="Hesse C.N."/>
            <person name="Kosti I."/>
            <person name="LaButti K."/>
            <person name="Lindquist E.A."/>
            <person name="Lucas S."/>
            <person name="Salamov A.A."/>
            <person name="Bradshaw R.E."/>
            <person name="Ciuffetti L."/>
            <person name="Hamelin R.C."/>
            <person name="Kema G.H.J."/>
            <person name="Lawrence C."/>
            <person name="Scott J.A."/>
            <person name="Spatafora J.W."/>
            <person name="Turgeon B.G."/>
            <person name="de Wit P.J.G.M."/>
            <person name="Zhong S."/>
            <person name="Goodwin S.B."/>
            <person name="Grigoriev I.V."/>
        </authorList>
    </citation>
    <scope>NUCLEOTIDE SEQUENCE [LARGE SCALE GENOMIC DNA]</scope>
    <source>
        <strain evidence="3">ND90Pr / ATCC 201652</strain>
    </source>
</reference>
<protein>
    <submittedName>
        <fullName evidence="2">Uncharacterized protein</fullName>
    </submittedName>
</protein>
<proteinExistence type="predicted"/>
<dbReference type="RefSeq" id="XP_007698981.1">
    <property type="nucleotide sequence ID" value="XM_007700791.1"/>
</dbReference>
<accession>M2RGW1</accession>
<keyword evidence="1" id="KW-0812">Transmembrane</keyword>
<reference evidence="3" key="2">
    <citation type="journal article" date="2013" name="PLoS Genet.">
        <title>Comparative genome structure, secondary metabolite, and effector coding capacity across Cochliobolus pathogens.</title>
        <authorList>
            <person name="Condon B.J."/>
            <person name="Leng Y."/>
            <person name="Wu D."/>
            <person name="Bushley K.E."/>
            <person name="Ohm R.A."/>
            <person name="Otillar R."/>
            <person name="Martin J."/>
            <person name="Schackwitz W."/>
            <person name="Grimwood J."/>
            <person name="MohdZainudin N."/>
            <person name="Xue C."/>
            <person name="Wang R."/>
            <person name="Manning V.A."/>
            <person name="Dhillon B."/>
            <person name="Tu Z.J."/>
            <person name="Steffenson B.J."/>
            <person name="Salamov A."/>
            <person name="Sun H."/>
            <person name="Lowry S."/>
            <person name="LaButti K."/>
            <person name="Han J."/>
            <person name="Copeland A."/>
            <person name="Lindquist E."/>
            <person name="Barry K."/>
            <person name="Schmutz J."/>
            <person name="Baker S.E."/>
            <person name="Ciuffetti L.M."/>
            <person name="Grigoriev I.V."/>
            <person name="Zhong S."/>
            <person name="Turgeon B.G."/>
        </authorList>
    </citation>
    <scope>NUCLEOTIDE SEQUENCE [LARGE SCALE GENOMIC DNA]</scope>
    <source>
        <strain evidence="3">ND90Pr / ATCC 201652</strain>
    </source>
</reference>
<dbReference type="EMBL" id="KB445641">
    <property type="protein sequence ID" value="EMD65974.1"/>
    <property type="molecule type" value="Genomic_DNA"/>
</dbReference>
<evidence type="ECO:0000313" key="3">
    <source>
        <dbReference type="Proteomes" id="UP000016934"/>
    </source>
</evidence>
<name>M2RGW1_COCSN</name>
<organism evidence="2 3">
    <name type="scientific">Cochliobolus sativus (strain ND90Pr / ATCC 201652)</name>
    <name type="common">Common root rot and spot blotch fungus</name>
    <name type="synonym">Bipolaris sorokiniana</name>
    <dbReference type="NCBI Taxonomy" id="665912"/>
    <lineage>
        <taxon>Eukaryota</taxon>
        <taxon>Fungi</taxon>
        <taxon>Dikarya</taxon>
        <taxon>Ascomycota</taxon>
        <taxon>Pezizomycotina</taxon>
        <taxon>Dothideomycetes</taxon>
        <taxon>Pleosporomycetidae</taxon>
        <taxon>Pleosporales</taxon>
        <taxon>Pleosporineae</taxon>
        <taxon>Pleosporaceae</taxon>
        <taxon>Bipolaris</taxon>
    </lineage>
</organism>
<keyword evidence="1" id="KW-1133">Transmembrane helix</keyword>
<keyword evidence="3" id="KW-1185">Reference proteome</keyword>
<dbReference type="KEGG" id="bsc:COCSADRAFT_170402"/>
<dbReference type="OrthoDB" id="5428890at2759"/>
<dbReference type="HOGENOM" id="CLU_053383_0_0_1"/>